<evidence type="ECO:0000256" key="3">
    <source>
        <dbReference type="ARBA" id="ARBA00019015"/>
    </source>
</evidence>
<dbReference type="GO" id="GO:0009424">
    <property type="term" value="C:bacterial-type flagellum hook"/>
    <property type="evidence" value="ECO:0007669"/>
    <property type="project" value="TreeGrafter"/>
</dbReference>
<organism evidence="9 10">
    <name type="scientific">Brevundimonas goettingensis</name>
    <dbReference type="NCBI Taxonomy" id="2774190"/>
    <lineage>
        <taxon>Bacteria</taxon>
        <taxon>Pseudomonadati</taxon>
        <taxon>Pseudomonadota</taxon>
        <taxon>Alphaproteobacteria</taxon>
        <taxon>Caulobacterales</taxon>
        <taxon>Caulobacteraceae</taxon>
        <taxon>Brevundimonas</taxon>
    </lineage>
</organism>
<dbReference type="PANTHER" id="PTHR30435:SF1">
    <property type="entry name" value="FLAGELLAR HOOK PROTEIN FLGE"/>
    <property type="match status" value="1"/>
</dbReference>
<proteinExistence type="inferred from homology"/>
<dbReference type="InterPro" id="IPR011491">
    <property type="entry name" value="FlgE_D2"/>
</dbReference>
<dbReference type="GO" id="GO:0005829">
    <property type="term" value="C:cytosol"/>
    <property type="evidence" value="ECO:0007669"/>
    <property type="project" value="TreeGrafter"/>
</dbReference>
<dbReference type="InterPro" id="IPR010930">
    <property type="entry name" value="Flg_bb/hook_C_dom"/>
</dbReference>
<feature type="domain" description="Flagellar basal-body/hook protein C-terminal" evidence="6">
    <location>
        <begin position="375"/>
        <end position="418"/>
    </location>
</feature>
<dbReference type="GO" id="GO:0071978">
    <property type="term" value="P:bacterial-type flagellum-dependent swarming motility"/>
    <property type="evidence" value="ECO:0007669"/>
    <property type="project" value="TreeGrafter"/>
</dbReference>
<dbReference type="AlphaFoldDB" id="A0A975C1N0"/>
<dbReference type="Gene3D" id="2.60.98.20">
    <property type="entry name" value="Flagellar hook protein FlgE"/>
    <property type="match status" value="1"/>
</dbReference>
<dbReference type="PANTHER" id="PTHR30435">
    <property type="entry name" value="FLAGELLAR PROTEIN"/>
    <property type="match status" value="1"/>
</dbReference>
<dbReference type="NCBIfam" id="TIGR03506">
    <property type="entry name" value="FlgEFG_subfam"/>
    <property type="match status" value="1"/>
</dbReference>
<comment type="similarity">
    <text evidence="2 5">Belongs to the flagella basal body rod proteins family.</text>
</comment>
<dbReference type="KEGG" id="bgoe:IFJ75_11575"/>
<keyword evidence="9" id="KW-0966">Cell projection</keyword>
<keyword evidence="9" id="KW-0282">Flagellum</keyword>
<evidence type="ECO:0000256" key="4">
    <source>
        <dbReference type="ARBA" id="ARBA00023143"/>
    </source>
</evidence>
<dbReference type="SUPFAM" id="SSF117143">
    <property type="entry name" value="Flagellar hook protein flgE"/>
    <property type="match status" value="1"/>
</dbReference>
<sequence length="421" mass="41859">MTLSSALASAVSSLTAQGVALSSISENIANSSTTAYKVKDTSFQSLVSSSMESSIAAGGVSTSLSRAMLVQGVISTSTVDTNLAINGNGYFAVTSSPTGGVADLAYSRNGSFTTDSSGYLVNSEGYYLQGYATDADGVVTATGASSLQAINVSNLTSPASASTSLTVAANLPADAAVGDSFTTTSSVIDSLGATHIFDQTWTKTDANTWSLAVSNPYSAGSGEETGTAATNTVSITFDSNGLPSVINPDPSSVTFSFNDGASDATVALNLGAVGSSTGLTQYDSGATDPTIAVTKITSDGMAAGTLSGVSIGSDGTVSATFSNGLTKTIYKIPVATFANASGLTQVSGTTFKASASSGQAQINLSGVGAGGDVVSSALEGSTTDTATEFNKMIVAQQAYSAASQVVSSVKDMFDTLISVVR</sequence>
<dbReference type="EMBL" id="CP062222">
    <property type="protein sequence ID" value="QTC89932.1"/>
    <property type="molecule type" value="Genomic_DNA"/>
</dbReference>
<dbReference type="InterPro" id="IPR053967">
    <property type="entry name" value="LlgE_F_G-like_D1"/>
</dbReference>
<dbReference type="Proteomes" id="UP000663918">
    <property type="component" value="Chromosome"/>
</dbReference>
<keyword evidence="4 5" id="KW-0975">Bacterial flagellum</keyword>
<dbReference type="InterPro" id="IPR037058">
    <property type="entry name" value="Falgellar_hook_FlgE_sf"/>
</dbReference>
<keyword evidence="10" id="KW-1185">Reference proteome</keyword>
<dbReference type="Pfam" id="PF07559">
    <property type="entry name" value="FlgE_D2"/>
    <property type="match status" value="1"/>
</dbReference>
<evidence type="ECO:0000256" key="2">
    <source>
        <dbReference type="ARBA" id="ARBA00009677"/>
    </source>
</evidence>
<evidence type="ECO:0000259" key="6">
    <source>
        <dbReference type="Pfam" id="PF06429"/>
    </source>
</evidence>
<evidence type="ECO:0000259" key="7">
    <source>
        <dbReference type="Pfam" id="PF07559"/>
    </source>
</evidence>
<evidence type="ECO:0000313" key="9">
    <source>
        <dbReference type="EMBL" id="QTC89932.1"/>
    </source>
</evidence>
<keyword evidence="9" id="KW-0969">Cilium</keyword>
<evidence type="ECO:0000256" key="1">
    <source>
        <dbReference type="ARBA" id="ARBA00004117"/>
    </source>
</evidence>
<protein>
    <recommendedName>
        <fullName evidence="3 5">Flagellar hook protein FlgE</fullName>
    </recommendedName>
</protein>
<feature type="domain" description="Flagellar hook protein FlgE D2" evidence="7">
    <location>
        <begin position="171"/>
        <end position="300"/>
    </location>
</feature>
<evidence type="ECO:0000259" key="8">
    <source>
        <dbReference type="Pfam" id="PF22692"/>
    </source>
</evidence>
<dbReference type="Pfam" id="PF22692">
    <property type="entry name" value="LlgE_F_G_D1"/>
    <property type="match status" value="1"/>
</dbReference>
<feature type="domain" description="Flagellar hook protein FlgE/F/G-like D1" evidence="8">
    <location>
        <begin position="84"/>
        <end position="153"/>
    </location>
</feature>
<dbReference type="GO" id="GO:0009425">
    <property type="term" value="C:bacterial-type flagellum basal body"/>
    <property type="evidence" value="ECO:0007669"/>
    <property type="project" value="UniProtKB-SubCell"/>
</dbReference>
<evidence type="ECO:0000256" key="5">
    <source>
        <dbReference type="RuleBase" id="RU362116"/>
    </source>
</evidence>
<comment type="function">
    <text evidence="5">A flexible structure which links the flagellar filament to the drive apparatus in the basal body.</text>
</comment>
<dbReference type="RefSeq" id="WP_207868344.1">
    <property type="nucleotide sequence ID" value="NZ_CP062222.1"/>
</dbReference>
<gene>
    <name evidence="9" type="primary">flgE</name>
    <name evidence="9" type="ORF">IFJ75_11575</name>
</gene>
<evidence type="ECO:0000313" key="10">
    <source>
        <dbReference type="Proteomes" id="UP000663918"/>
    </source>
</evidence>
<dbReference type="InterPro" id="IPR020013">
    <property type="entry name" value="Flagellar_FlgE/F/G"/>
</dbReference>
<dbReference type="Pfam" id="PF06429">
    <property type="entry name" value="Flg_bbr_C"/>
    <property type="match status" value="1"/>
</dbReference>
<dbReference type="InterPro" id="IPR037925">
    <property type="entry name" value="FlgE/F/G-like"/>
</dbReference>
<dbReference type="NCBIfam" id="NF004242">
    <property type="entry name" value="PRK05682.2-1"/>
    <property type="match status" value="1"/>
</dbReference>
<comment type="subcellular location">
    <subcellularLocation>
        <location evidence="1 5">Bacterial flagellum basal body</location>
    </subcellularLocation>
</comment>
<name>A0A975C1N0_9CAUL</name>
<accession>A0A975C1N0</accession>
<reference evidence="9" key="1">
    <citation type="submission" date="2020-09" db="EMBL/GenBank/DDBJ databases">
        <title>Brevundimonas sp. LVF2 isolated from a puddle in Goettingen, Germany.</title>
        <authorList>
            <person name="Friedrich I."/>
            <person name="Klassen A."/>
            <person name="Hannes N."/>
            <person name="Schneider D."/>
            <person name="Hertel R."/>
            <person name="Daniel R."/>
        </authorList>
    </citation>
    <scope>NUCLEOTIDE SEQUENCE</scope>
    <source>
        <strain evidence="9">LVF2</strain>
    </source>
</reference>